<comment type="caution">
    <text evidence="2">The sequence shown here is derived from an EMBL/GenBank/DDBJ whole genome shotgun (WGS) entry which is preliminary data.</text>
</comment>
<dbReference type="PANTHER" id="PTHR22916:SF3">
    <property type="entry name" value="UDP-GLCNAC:BETAGAL BETA-1,3-N-ACETYLGLUCOSAMINYLTRANSFERASE-LIKE PROTEIN 1"/>
    <property type="match status" value="1"/>
</dbReference>
<dbReference type="EMBL" id="PJEO01000057">
    <property type="protein sequence ID" value="PKQ43572.1"/>
    <property type="molecule type" value="Genomic_DNA"/>
</dbReference>
<dbReference type="PANTHER" id="PTHR22916">
    <property type="entry name" value="GLYCOSYLTRANSFERASE"/>
    <property type="match status" value="1"/>
</dbReference>
<sequence length="311" mass="36650">MPFFSVIIPLYNKEAYIIDTLKSVSNQSFQDFEIIIVDDGSTDNSLHLVSQFTDSRIQIIRQENKGASVARNNGIQYSKSLYIALLDADDLWYEDHLFELKKCITLFRNAVLYCNNYEIKRHDTFKTNAVFNFNYKKNCLIIDDFFKANIINFIPSSSSVAFLKTNFLKLNGYNIKLRTGQDIDLWIKFGLLGDIAFNPKITMSYNLFDSSSLSNKEYNEDRYWLINNYLKEEKFNPSLKMYLDVNRYAVALRSKIYGPQWVYENLEKEIEKSNLNKKQRFLLKLPVFLLKFMKGLHRFLIKKGVYTTSYY</sequence>
<proteinExistence type="predicted"/>
<accession>A0A2N3HF89</accession>
<evidence type="ECO:0000313" key="3">
    <source>
        <dbReference type="Proteomes" id="UP000233435"/>
    </source>
</evidence>
<protein>
    <submittedName>
        <fullName evidence="2">Glycosyltransferase family 2 protein</fullName>
    </submittedName>
</protein>
<dbReference type="Gene3D" id="3.90.550.10">
    <property type="entry name" value="Spore Coat Polysaccharide Biosynthesis Protein SpsA, Chain A"/>
    <property type="match status" value="1"/>
</dbReference>
<organism evidence="2 3">
    <name type="scientific">Confluentibacter flavum</name>
    <dbReference type="NCBI Taxonomy" id="1909700"/>
    <lineage>
        <taxon>Bacteria</taxon>
        <taxon>Pseudomonadati</taxon>
        <taxon>Bacteroidota</taxon>
        <taxon>Flavobacteriia</taxon>
        <taxon>Flavobacteriales</taxon>
        <taxon>Flavobacteriaceae</taxon>
        <taxon>Confluentibacter</taxon>
    </lineage>
</organism>
<evidence type="ECO:0000313" key="2">
    <source>
        <dbReference type="EMBL" id="PKQ43572.1"/>
    </source>
</evidence>
<dbReference type="Proteomes" id="UP000233435">
    <property type="component" value="Unassembled WGS sequence"/>
</dbReference>
<name>A0A2N3HF89_9FLAO</name>
<dbReference type="CDD" id="cd00761">
    <property type="entry name" value="Glyco_tranf_GTA_type"/>
    <property type="match status" value="1"/>
</dbReference>
<dbReference type="InterPro" id="IPR029044">
    <property type="entry name" value="Nucleotide-diphossugar_trans"/>
</dbReference>
<reference evidence="2 3" key="1">
    <citation type="submission" date="2017-12" db="EMBL/GenBank/DDBJ databases">
        <title>Confluentibacter flavum sp. nov., isolated from the saline lake.</title>
        <authorList>
            <person name="Yu L."/>
        </authorList>
    </citation>
    <scope>NUCLEOTIDE SEQUENCE [LARGE SCALE GENOMIC DNA]</scope>
    <source>
        <strain evidence="2 3">3B</strain>
    </source>
</reference>
<dbReference type="OrthoDB" id="6307329at2"/>
<keyword evidence="3" id="KW-1185">Reference proteome</keyword>
<dbReference type="InterPro" id="IPR001173">
    <property type="entry name" value="Glyco_trans_2-like"/>
</dbReference>
<gene>
    <name evidence="2" type="ORF">CSW08_17940</name>
</gene>
<feature type="domain" description="Glycosyltransferase 2-like" evidence="1">
    <location>
        <begin position="5"/>
        <end position="152"/>
    </location>
</feature>
<keyword evidence="2" id="KW-0808">Transferase</keyword>
<dbReference type="GO" id="GO:0016758">
    <property type="term" value="F:hexosyltransferase activity"/>
    <property type="evidence" value="ECO:0007669"/>
    <property type="project" value="UniProtKB-ARBA"/>
</dbReference>
<dbReference type="AlphaFoldDB" id="A0A2N3HF89"/>
<dbReference type="SUPFAM" id="SSF53448">
    <property type="entry name" value="Nucleotide-diphospho-sugar transferases"/>
    <property type="match status" value="1"/>
</dbReference>
<dbReference type="Pfam" id="PF00535">
    <property type="entry name" value="Glycos_transf_2"/>
    <property type="match status" value="1"/>
</dbReference>
<evidence type="ECO:0000259" key="1">
    <source>
        <dbReference type="Pfam" id="PF00535"/>
    </source>
</evidence>
<dbReference type="RefSeq" id="WP_106661317.1">
    <property type="nucleotide sequence ID" value="NZ_PJEO01000057.1"/>
</dbReference>